<gene>
    <name evidence="4" type="ORF">C4K68_24880</name>
</gene>
<evidence type="ECO:0000259" key="2">
    <source>
        <dbReference type="Pfam" id="PF01408"/>
    </source>
</evidence>
<dbReference type="PANTHER" id="PTHR43818:SF11">
    <property type="entry name" value="BCDNA.GH03377"/>
    <property type="match status" value="1"/>
</dbReference>
<dbReference type="Gene3D" id="3.30.360.10">
    <property type="entry name" value="Dihydrodipicolinate Reductase, domain 2"/>
    <property type="match status" value="1"/>
</dbReference>
<evidence type="ECO:0000259" key="3">
    <source>
        <dbReference type="Pfam" id="PF22725"/>
    </source>
</evidence>
<dbReference type="SUPFAM" id="SSF51735">
    <property type="entry name" value="NAD(P)-binding Rossmann-fold domains"/>
    <property type="match status" value="1"/>
</dbReference>
<dbReference type="InterPro" id="IPR050463">
    <property type="entry name" value="Gfo/Idh/MocA_oxidrdct_glycsds"/>
</dbReference>
<dbReference type="Proteomes" id="UP000238196">
    <property type="component" value="Unassembled WGS sequence"/>
</dbReference>
<dbReference type="InterPro" id="IPR055170">
    <property type="entry name" value="GFO_IDH_MocA-like_dom"/>
</dbReference>
<sequence length="381" mass="41698">MSSNHSKQLRIGLIGTGYMGKAHSIAFHAAPAVFPLAGEIVLEMVAEVDAELAARKATELGFRRSTGDWRALVNDPSIDVVDICSPNFLHKEMALAAIAAGKHVYSEKPLALTAADARIMTEAAEQAGVKTLVGFNYIKNPTLQLAKEIISQGEIGEVVHFRGTHNEDYLADPTVPYSWRLKREFSGSGTLGDMGSHIINVAQYLVGDITEVMGDLQIVHRHRPIAGRPGEYGEVENDDQVHCMVRFSGGAIGTLESSRIACGRKNGLTFEVTGTKGTILFDQERLSELQLYTSGDASHRQGFRTILVGPQHPDYVNFCVAGGHGLGYNDMKIVEVRDLVDGILADRPMWPDFRAAYEVNRVLDAVELSHAQGRWVNINEF</sequence>
<evidence type="ECO:0000256" key="1">
    <source>
        <dbReference type="ARBA" id="ARBA00023002"/>
    </source>
</evidence>
<name>A0A2S5KIS7_9PROT</name>
<proteinExistence type="predicted"/>
<evidence type="ECO:0000313" key="5">
    <source>
        <dbReference type="Proteomes" id="UP000238196"/>
    </source>
</evidence>
<accession>A0A2S5KIS7</accession>
<dbReference type="InterPro" id="IPR000683">
    <property type="entry name" value="Gfo/Idh/MocA-like_OxRdtase_N"/>
</dbReference>
<protein>
    <submittedName>
        <fullName evidence="4">Myo-inositol 2-dehydrogenase</fullName>
    </submittedName>
</protein>
<dbReference type="Pfam" id="PF22725">
    <property type="entry name" value="GFO_IDH_MocA_C3"/>
    <property type="match status" value="1"/>
</dbReference>
<dbReference type="Pfam" id="PF01408">
    <property type="entry name" value="GFO_IDH_MocA"/>
    <property type="match status" value="1"/>
</dbReference>
<keyword evidence="1" id="KW-0560">Oxidoreductase</keyword>
<dbReference type="GO" id="GO:0000166">
    <property type="term" value="F:nucleotide binding"/>
    <property type="evidence" value="ECO:0007669"/>
    <property type="project" value="InterPro"/>
</dbReference>
<dbReference type="OrthoDB" id="5289637at2"/>
<feature type="domain" description="Gfo/Idh/MocA-like oxidoreductase N-terminal" evidence="2">
    <location>
        <begin position="9"/>
        <end position="135"/>
    </location>
</feature>
<dbReference type="EMBL" id="PRLP01000143">
    <property type="protein sequence ID" value="PPC74688.1"/>
    <property type="molecule type" value="Genomic_DNA"/>
</dbReference>
<comment type="caution">
    <text evidence="4">The sequence shown here is derived from an EMBL/GenBank/DDBJ whole genome shotgun (WGS) entry which is preliminary data.</text>
</comment>
<dbReference type="GO" id="GO:0016491">
    <property type="term" value="F:oxidoreductase activity"/>
    <property type="evidence" value="ECO:0007669"/>
    <property type="project" value="UniProtKB-KW"/>
</dbReference>
<dbReference type="AlphaFoldDB" id="A0A2S5KIS7"/>
<dbReference type="InterPro" id="IPR036291">
    <property type="entry name" value="NAD(P)-bd_dom_sf"/>
</dbReference>
<feature type="domain" description="GFO/IDH/MocA-like oxidoreductase" evidence="3">
    <location>
        <begin position="144"/>
        <end position="279"/>
    </location>
</feature>
<dbReference type="SUPFAM" id="SSF55347">
    <property type="entry name" value="Glyceraldehyde-3-phosphate dehydrogenase-like, C-terminal domain"/>
    <property type="match status" value="1"/>
</dbReference>
<reference evidence="4 5" key="1">
    <citation type="submission" date="2018-02" db="EMBL/GenBank/DDBJ databases">
        <title>novel marine gammaproteobacteria from coastal saline agro ecosystem.</title>
        <authorList>
            <person name="Krishnan R."/>
            <person name="Ramesh Kumar N."/>
        </authorList>
    </citation>
    <scope>NUCLEOTIDE SEQUENCE [LARGE SCALE GENOMIC DNA]</scope>
    <source>
        <strain evidence="4 5">228</strain>
    </source>
</reference>
<evidence type="ECO:0000313" key="4">
    <source>
        <dbReference type="EMBL" id="PPC74688.1"/>
    </source>
</evidence>
<dbReference type="PANTHER" id="PTHR43818">
    <property type="entry name" value="BCDNA.GH03377"/>
    <property type="match status" value="1"/>
</dbReference>
<dbReference type="Gene3D" id="3.40.50.720">
    <property type="entry name" value="NAD(P)-binding Rossmann-like Domain"/>
    <property type="match status" value="1"/>
</dbReference>
<organism evidence="4 5">
    <name type="scientific">Proteobacteria bacterium 228</name>
    <dbReference type="NCBI Taxonomy" id="2083153"/>
    <lineage>
        <taxon>Bacteria</taxon>
        <taxon>Pseudomonadati</taxon>
        <taxon>Pseudomonadota</taxon>
    </lineage>
</organism>